<sequence>MIKNYKQNYIHKPYLFLAILFSLLSCQKEVVSKVTFERKLSGIKPETEFRLDSLRNDKWQKCYIIPPYQQYNSALNRIKLRKHDLNKIKENAISDGINTFMFINNDGSISIETVSRSIIDIQDTLLDSIFLFYPTTIMKMDSKRKIIDIK</sequence>
<accession>A0A0E2ARS0</accession>
<organism evidence="1 2">
    <name type="scientific">Bacteroides fragilis CL07T12C05</name>
    <dbReference type="NCBI Taxonomy" id="997883"/>
    <lineage>
        <taxon>Bacteria</taxon>
        <taxon>Pseudomonadati</taxon>
        <taxon>Bacteroidota</taxon>
        <taxon>Bacteroidia</taxon>
        <taxon>Bacteroidales</taxon>
        <taxon>Bacteroidaceae</taxon>
        <taxon>Bacteroides</taxon>
    </lineage>
</organism>
<dbReference type="HOGENOM" id="CLU_1745996_0_0_10"/>
<dbReference type="Proteomes" id="UP000003879">
    <property type="component" value="Unassembled WGS sequence"/>
</dbReference>
<protein>
    <submittedName>
        <fullName evidence="1">Uncharacterized protein</fullName>
    </submittedName>
</protein>
<dbReference type="PROSITE" id="PS51257">
    <property type="entry name" value="PROKAR_LIPOPROTEIN"/>
    <property type="match status" value="1"/>
</dbReference>
<dbReference type="EMBL" id="AGXN01000009">
    <property type="protein sequence ID" value="EIY97705.1"/>
    <property type="molecule type" value="Genomic_DNA"/>
</dbReference>
<reference evidence="1 2" key="1">
    <citation type="submission" date="2012-02" db="EMBL/GenBank/DDBJ databases">
        <title>The Genome Sequence of Bacteroides fragilis CL07T12C05.</title>
        <authorList>
            <consortium name="The Broad Institute Genome Sequencing Platform"/>
            <person name="Earl A."/>
            <person name="Ward D."/>
            <person name="Feldgarden M."/>
            <person name="Gevers D."/>
            <person name="Zitomersky N.L."/>
            <person name="Coyne M.J."/>
            <person name="Comstock L.E."/>
            <person name="Young S.K."/>
            <person name="Zeng Q."/>
            <person name="Gargeya S."/>
            <person name="Fitzgerald M."/>
            <person name="Haas B."/>
            <person name="Abouelleil A."/>
            <person name="Alvarado L."/>
            <person name="Arachchi H.M."/>
            <person name="Berlin A."/>
            <person name="Chapman S.B."/>
            <person name="Gearin G."/>
            <person name="Goldberg J."/>
            <person name="Griggs A."/>
            <person name="Gujja S."/>
            <person name="Hansen M."/>
            <person name="Heiman D."/>
            <person name="Howarth C."/>
            <person name="Larimer J."/>
            <person name="Lui A."/>
            <person name="MacDonald P.J.P."/>
            <person name="McCowen C."/>
            <person name="Montmayeur A."/>
            <person name="Murphy C."/>
            <person name="Neiman D."/>
            <person name="Pearson M."/>
            <person name="Priest M."/>
            <person name="Roberts A."/>
            <person name="Saif S."/>
            <person name="Shea T."/>
            <person name="Sisk P."/>
            <person name="Stolte C."/>
            <person name="Sykes S."/>
            <person name="Wortman J."/>
            <person name="Nusbaum C."/>
            <person name="Birren B."/>
        </authorList>
    </citation>
    <scope>NUCLEOTIDE SEQUENCE [LARGE SCALE GENOMIC DNA]</scope>
    <source>
        <strain evidence="1 2">CL07T12C05</strain>
    </source>
</reference>
<dbReference type="RefSeq" id="WP_005795264.1">
    <property type="nucleotide sequence ID" value="NZ_JH724215.1"/>
</dbReference>
<proteinExistence type="predicted"/>
<evidence type="ECO:0000313" key="2">
    <source>
        <dbReference type="Proteomes" id="UP000003879"/>
    </source>
</evidence>
<name>A0A0E2ARS0_BACFG</name>
<dbReference type="AlphaFoldDB" id="A0A0E2ARS0"/>
<gene>
    <name evidence="1" type="ORF">HMPREF1056_01527</name>
</gene>
<evidence type="ECO:0000313" key="1">
    <source>
        <dbReference type="EMBL" id="EIY97705.1"/>
    </source>
</evidence>
<comment type="caution">
    <text evidence="1">The sequence shown here is derived from an EMBL/GenBank/DDBJ whole genome shotgun (WGS) entry which is preliminary data.</text>
</comment>